<evidence type="ECO:0000313" key="3">
    <source>
        <dbReference type="Proteomes" id="UP000809621"/>
    </source>
</evidence>
<dbReference type="Proteomes" id="UP000809621">
    <property type="component" value="Unassembled WGS sequence"/>
</dbReference>
<accession>A0ABS2HJ99</accession>
<evidence type="ECO:0008006" key="4">
    <source>
        <dbReference type="Google" id="ProtNLM"/>
    </source>
</evidence>
<dbReference type="Gene3D" id="2.40.160.10">
    <property type="entry name" value="Porin"/>
    <property type="match status" value="1"/>
</dbReference>
<evidence type="ECO:0000313" key="2">
    <source>
        <dbReference type="EMBL" id="MBM7036182.1"/>
    </source>
</evidence>
<gene>
    <name evidence="2" type="ORF">JQC93_07130</name>
</gene>
<dbReference type="RefSeq" id="WP_205157773.1">
    <property type="nucleotide sequence ID" value="NZ_JAFEUM010000002.1"/>
</dbReference>
<evidence type="ECO:0000256" key="1">
    <source>
        <dbReference type="SAM" id="SignalP"/>
    </source>
</evidence>
<dbReference type="InterPro" id="IPR023614">
    <property type="entry name" value="Porin_dom_sf"/>
</dbReference>
<comment type="caution">
    <text evidence="2">The sequence shown here is derived from an EMBL/GenBank/DDBJ whole genome shotgun (WGS) entry which is preliminary data.</text>
</comment>
<keyword evidence="1" id="KW-0732">Signal</keyword>
<feature type="signal peptide" evidence="1">
    <location>
        <begin position="1"/>
        <end position="19"/>
    </location>
</feature>
<protein>
    <recommendedName>
        <fullName evidence="4">Porin</fullName>
    </recommendedName>
</protein>
<feature type="chain" id="PRO_5045835944" description="Porin" evidence="1">
    <location>
        <begin position="20"/>
        <end position="300"/>
    </location>
</feature>
<reference evidence="2 3" key="1">
    <citation type="submission" date="2021-02" db="EMBL/GenBank/DDBJ databases">
        <authorList>
            <person name="Park J.-S."/>
        </authorList>
    </citation>
    <scope>NUCLEOTIDE SEQUENCE [LARGE SCALE GENOMIC DNA]</scope>
    <source>
        <strain evidence="2 3">188UL20-2</strain>
    </source>
</reference>
<dbReference type="EMBL" id="JAFEUM010000002">
    <property type="protein sequence ID" value="MBM7036182.1"/>
    <property type="molecule type" value="Genomic_DNA"/>
</dbReference>
<organism evidence="2 3">
    <name type="scientific">Vibrio ulleungensis</name>
    <dbReference type="NCBI Taxonomy" id="2807619"/>
    <lineage>
        <taxon>Bacteria</taxon>
        <taxon>Pseudomonadati</taxon>
        <taxon>Pseudomonadota</taxon>
        <taxon>Gammaproteobacteria</taxon>
        <taxon>Vibrionales</taxon>
        <taxon>Vibrionaceae</taxon>
        <taxon>Vibrio</taxon>
    </lineage>
</organism>
<proteinExistence type="predicted"/>
<sequence>MKKTLLALAVVAAAGSVNAAELMNTGNVSVTTDADFEVKLVFDPYEDDAKIEYDGAEIGFAAESVISDDWTAFLKYGLEMEYDSGDVVSTDIVAGFKFYQNHTIEFGQTSHVLDLGNNQSKDLGIDFDNSELPNVEDIIVYMYTGEAFGAGFSYDLNRIEGGKDDNFAFYLDATFGGLYLRGDAGVGSELGVDERVYGVKGTYTADVFSVGASYAATDTDGTDTLSIIDAWVGFSAGLDWYLGTQYGNQGDNSGYNVYLNTNYALNDVVGLYAEVGYAGNDIANVKDDGAGGSLGMTMSF</sequence>
<keyword evidence="3" id="KW-1185">Reference proteome</keyword>
<name>A0ABS2HJ99_9VIBR</name>
<dbReference type="SUPFAM" id="SSF56935">
    <property type="entry name" value="Porins"/>
    <property type="match status" value="1"/>
</dbReference>